<proteinExistence type="predicted"/>
<keyword evidence="4" id="KW-1185">Reference proteome</keyword>
<dbReference type="Proteomes" id="UP000717696">
    <property type="component" value="Unassembled WGS sequence"/>
</dbReference>
<evidence type="ECO:0000256" key="2">
    <source>
        <dbReference type="SAM" id="Phobius"/>
    </source>
</evidence>
<accession>A0A9P9ERE2</accession>
<keyword evidence="2" id="KW-0812">Transmembrane</keyword>
<name>A0A9P9ERE2_9HYPO</name>
<gene>
    <name evidence="3" type="ORF">B0J13DRAFT_525140</name>
</gene>
<evidence type="ECO:0000313" key="3">
    <source>
        <dbReference type="EMBL" id="KAH7145613.1"/>
    </source>
</evidence>
<evidence type="ECO:0000313" key="4">
    <source>
        <dbReference type="Proteomes" id="UP000717696"/>
    </source>
</evidence>
<organism evidence="3 4">
    <name type="scientific">Dactylonectria estremocensis</name>
    <dbReference type="NCBI Taxonomy" id="1079267"/>
    <lineage>
        <taxon>Eukaryota</taxon>
        <taxon>Fungi</taxon>
        <taxon>Dikarya</taxon>
        <taxon>Ascomycota</taxon>
        <taxon>Pezizomycotina</taxon>
        <taxon>Sordariomycetes</taxon>
        <taxon>Hypocreomycetidae</taxon>
        <taxon>Hypocreales</taxon>
        <taxon>Nectriaceae</taxon>
        <taxon>Dactylonectria</taxon>
    </lineage>
</organism>
<evidence type="ECO:0000256" key="1">
    <source>
        <dbReference type="SAM" id="MobiDB-lite"/>
    </source>
</evidence>
<dbReference type="InterPro" id="IPR038213">
    <property type="entry name" value="IFI6/IFI27-like_sf"/>
</dbReference>
<feature type="region of interest" description="Disordered" evidence="1">
    <location>
        <begin position="16"/>
        <end position="70"/>
    </location>
</feature>
<dbReference type="OrthoDB" id="10386266at2759"/>
<comment type="caution">
    <text evidence="3">The sequence shown here is derived from an EMBL/GenBank/DDBJ whole genome shotgun (WGS) entry which is preliminary data.</text>
</comment>
<feature type="compositionally biased region" description="Basic and acidic residues" evidence="1">
    <location>
        <begin position="51"/>
        <end position="70"/>
    </location>
</feature>
<keyword evidence="2" id="KW-1133">Transmembrane helix</keyword>
<dbReference type="AlphaFoldDB" id="A0A9P9ERE2"/>
<feature type="compositionally biased region" description="Polar residues" evidence="1">
    <location>
        <begin position="35"/>
        <end position="46"/>
    </location>
</feature>
<keyword evidence="2" id="KW-0472">Membrane</keyword>
<feature type="transmembrane region" description="Helical" evidence="2">
    <location>
        <begin position="114"/>
        <end position="136"/>
    </location>
</feature>
<dbReference type="EMBL" id="JAGMUU010000009">
    <property type="protein sequence ID" value="KAH7145613.1"/>
    <property type="molecule type" value="Genomic_DNA"/>
</dbReference>
<protein>
    <submittedName>
        <fullName evidence="3">Uncharacterized protein</fullName>
    </submittedName>
</protein>
<reference evidence="3" key="1">
    <citation type="journal article" date="2021" name="Nat. Commun.">
        <title>Genetic determinants of endophytism in the Arabidopsis root mycobiome.</title>
        <authorList>
            <person name="Mesny F."/>
            <person name="Miyauchi S."/>
            <person name="Thiergart T."/>
            <person name="Pickel B."/>
            <person name="Atanasova L."/>
            <person name="Karlsson M."/>
            <person name="Huettel B."/>
            <person name="Barry K.W."/>
            <person name="Haridas S."/>
            <person name="Chen C."/>
            <person name="Bauer D."/>
            <person name="Andreopoulos W."/>
            <person name="Pangilinan J."/>
            <person name="LaButti K."/>
            <person name="Riley R."/>
            <person name="Lipzen A."/>
            <person name="Clum A."/>
            <person name="Drula E."/>
            <person name="Henrissat B."/>
            <person name="Kohler A."/>
            <person name="Grigoriev I.V."/>
            <person name="Martin F.M."/>
            <person name="Hacquard S."/>
        </authorList>
    </citation>
    <scope>NUCLEOTIDE SEQUENCE</scope>
    <source>
        <strain evidence="3">MPI-CAGE-AT-0021</strain>
    </source>
</reference>
<dbReference type="Gene3D" id="6.10.110.10">
    <property type="match status" value="1"/>
</dbReference>
<sequence length="188" mass="20720">MSAPFRSWMASSRFGFGPLVKTVPSKPRPSRAIRSPSTPNPSQASMAQEMAETRRTSQKPKEPLPNRLENKPFLKGRMQNLLLPILRSSISSTLAVTNATKKATSRIAQLTIRCFYYSTLFLGGSLFILGVLGAIAPRYLLEFLGFSPAGPQPNSVASGWMKEISRTEGHVQKDSLYSKLQKKAMSSK</sequence>